<evidence type="ECO:0000256" key="2">
    <source>
        <dbReference type="SAM" id="MobiDB-lite"/>
    </source>
</evidence>
<feature type="domain" description="C-type lectin" evidence="4">
    <location>
        <begin position="170"/>
        <end position="273"/>
    </location>
</feature>
<dbReference type="Pfam" id="PF00059">
    <property type="entry name" value="Lectin_C"/>
    <property type="match status" value="1"/>
</dbReference>
<dbReference type="SUPFAM" id="SSF56436">
    <property type="entry name" value="C-type lectin-like"/>
    <property type="match status" value="1"/>
</dbReference>
<proteinExistence type="predicted"/>
<dbReference type="SMART" id="SM00034">
    <property type="entry name" value="CLECT"/>
    <property type="match status" value="1"/>
</dbReference>
<evidence type="ECO:0000259" key="4">
    <source>
        <dbReference type="PROSITE" id="PS50041"/>
    </source>
</evidence>
<dbReference type="Gene3D" id="3.10.100.10">
    <property type="entry name" value="Mannose-Binding Protein A, subunit A"/>
    <property type="match status" value="1"/>
</dbReference>
<organism evidence="5 6">
    <name type="scientific">Xiphophorus maculatus</name>
    <name type="common">Southern platyfish</name>
    <name type="synonym">Platypoecilus maculatus</name>
    <dbReference type="NCBI Taxonomy" id="8083"/>
    <lineage>
        <taxon>Eukaryota</taxon>
        <taxon>Metazoa</taxon>
        <taxon>Chordata</taxon>
        <taxon>Craniata</taxon>
        <taxon>Vertebrata</taxon>
        <taxon>Euteleostomi</taxon>
        <taxon>Actinopterygii</taxon>
        <taxon>Neopterygii</taxon>
        <taxon>Teleostei</taxon>
        <taxon>Neoteleostei</taxon>
        <taxon>Acanthomorphata</taxon>
        <taxon>Ovalentaria</taxon>
        <taxon>Atherinomorphae</taxon>
        <taxon>Cyprinodontiformes</taxon>
        <taxon>Poeciliidae</taxon>
        <taxon>Poeciliinae</taxon>
        <taxon>Xiphophorus</taxon>
    </lineage>
</organism>
<reference evidence="6" key="1">
    <citation type="submission" date="2012-01" db="EMBL/GenBank/DDBJ databases">
        <authorList>
            <person name="Walter R."/>
            <person name="Schartl M."/>
            <person name="Warren W."/>
        </authorList>
    </citation>
    <scope>NUCLEOTIDE SEQUENCE [LARGE SCALE GENOMIC DNA]</scope>
    <source>
        <strain evidence="6">JP 163 A</strain>
    </source>
</reference>
<dbReference type="GeneTree" id="ENSGT01030000234575"/>
<dbReference type="GO" id="GO:0005886">
    <property type="term" value="C:plasma membrane"/>
    <property type="evidence" value="ECO:0007669"/>
    <property type="project" value="UniProtKB-SubCell"/>
</dbReference>
<dbReference type="KEGG" id="xma:111610656"/>
<dbReference type="OrthoDB" id="8440222at2759"/>
<dbReference type="AlphaFoldDB" id="A0A3B5PYA6"/>
<feature type="transmembrane region" description="Helical" evidence="3">
    <location>
        <begin position="77"/>
        <end position="96"/>
    </location>
</feature>
<keyword evidence="3" id="KW-0472">Membrane</keyword>
<dbReference type="InterPro" id="IPR050828">
    <property type="entry name" value="C-type_lectin/matrix_domain"/>
</dbReference>
<dbReference type="InterPro" id="IPR016186">
    <property type="entry name" value="C-type_lectin-like/link_sf"/>
</dbReference>
<keyword evidence="3" id="KW-1133">Transmembrane helix</keyword>
<sequence>MSSDIYSKVQLSKKVRYTRNEQENRTDWEDKEVNIYESAEDVDDYCSVSQPQEDDQQTQRQPAVRKSSSRRVKLCKMLPWVIMSVAIITPAIYFTLEIIKLKNNQSHLSDKGENYTLQLQAKLLEMAANYSQLHKSYEILSKNHNQLTDQVNRLNNTSTGKRCPDRWTRFGSSCYFKGEEKNNWDNSKIYCEKEGAHLVIINSKAEQEFIKQFNKNGESWIGLQYKWIGGQWTYDWKWVDESPLTQSFWGRGWPTYNDYPSYAICCNSEGKWKQAYNNYHNWICEK</sequence>
<feature type="region of interest" description="Disordered" evidence="2">
    <location>
        <begin position="47"/>
        <end position="66"/>
    </location>
</feature>
<dbReference type="Proteomes" id="UP000002852">
    <property type="component" value="Unassembled WGS sequence"/>
</dbReference>
<dbReference type="PROSITE" id="PS50041">
    <property type="entry name" value="C_TYPE_LECTIN_2"/>
    <property type="match status" value="1"/>
</dbReference>
<name>A0A3B5PYA6_XIPMA</name>
<reference evidence="6" key="2">
    <citation type="journal article" date="2013" name="Nat. Genet.">
        <title>The genome of the platyfish, Xiphophorus maculatus, provides insights into evolutionary adaptation and several complex traits.</title>
        <authorList>
            <person name="Schartl M."/>
            <person name="Walter R.B."/>
            <person name="Shen Y."/>
            <person name="Garcia T."/>
            <person name="Catchen J."/>
            <person name="Amores A."/>
            <person name="Braasch I."/>
            <person name="Chalopin D."/>
            <person name="Volff J.N."/>
            <person name="Lesch K.P."/>
            <person name="Bisazza A."/>
            <person name="Minx P."/>
            <person name="Hillier L."/>
            <person name="Wilson R.K."/>
            <person name="Fuerstenberg S."/>
            <person name="Boore J."/>
            <person name="Searle S."/>
            <person name="Postlethwait J.H."/>
            <person name="Warren W.C."/>
        </authorList>
    </citation>
    <scope>NUCLEOTIDE SEQUENCE [LARGE SCALE GENOMIC DNA]</scope>
    <source>
        <strain evidence="6">JP 163 A</strain>
    </source>
</reference>
<dbReference type="PANTHER" id="PTHR45710:SF26">
    <property type="entry name" value="RH26557P"/>
    <property type="match status" value="1"/>
</dbReference>
<reference evidence="5" key="3">
    <citation type="submission" date="2025-08" db="UniProtKB">
        <authorList>
            <consortium name="Ensembl"/>
        </authorList>
    </citation>
    <scope>IDENTIFICATION</scope>
    <source>
        <strain evidence="5">JP 163 A</strain>
    </source>
</reference>
<comment type="subcellular location">
    <subcellularLocation>
        <location evidence="1">Cell membrane</location>
        <topology evidence="1">Single-pass type II membrane protein</topology>
    </subcellularLocation>
</comment>
<dbReference type="PANTHER" id="PTHR45710">
    <property type="entry name" value="C-TYPE LECTIN DOMAIN-CONTAINING PROTEIN 180"/>
    <property type="match status" value="1"/>
</dbReference>
<protein>
    <submittedName>
        <fullName evidence="5">CD209 antigen-like protein C</fullName>
    </submittedName>
</protein>
<dbReference type="RefSeq" id="XP_023201278.1">
    <property type="nucleotide sequence ID" value="XM_023345510.1"/>
</dbReference>
<dbReference type="InterPro" id="IPR016187">
    <property type="entry name" value="CTDL_fold"/>
</dbReference>
<dbReference type="GeneID" id="111610656"/>
<dbReference type="InterPro" id="IPR001304">
    <property type="entry name" value="C-type_lectin-like"/>
</dbReference>
<keyword evidence="3" id="KW-0812">Transmembrane</keyword>
<evidence type="ECO:0000256" key="1">
    <source>
        <dbReference type="ARBA" id="ARBA00004401"/>
    </source>
</evidence>
<reference evidence="5" key="4">
    <citation type="submission" date="2025-09" db="UniProtKB">
        <authorList>
            <consortium name="Ensembl"/>
        </authorList>
    </citation>
    <scope>IDENTIFICATION</scope>
    <source>
        <strain evidence="5">JP 163 A</strain>
    </source>
</reference>
<keyword evidence="6" id="KW-1185">Reference proteome</keyword>
<evidence type="ECO:0000256" key="3">
    <source>
        <dbReference type="SAM" id="Phobius"/>
    </source>
</evidence>
<dbReference type="InParanoid" id="A0A3B5PYA6"/>
<accession>A0A3B5PYA6</accession>
<evidence type="ECO:0000313" key="5">
    <source>
        <dbReference type="Ensembl" id="ENSXMAP00000022676.1"/>
    </source>
</evidence>
<dbReference type="Ensembl" id="ENSXMAT00000038226.1">
    <property type="protein sequence ID" value="ENSXMAP00000022676.1"/>
    <property type="gene ID" value="ENSXMAG00000001491.2"/>
</dbReference>
<evidence type="ECO:0000313" key="6">
    <source>
        <dbReference type="Proteomes" id="UP000002852"/>
    </source>
</evidence>